<dbReference type="EMBL" id="FOZL01000002">
    <property type="protein sequence ID" value="SFS21653.1"/>
    <property type="molecule type" value="Genomic_DNA"/>
</dbReference>
<keyword evidence="2" id="KW-0489">Methyltransferase</keyword>
<feature type="compositionally biased region" description="Basic and acidic residues" evidence="1">
    <location>
        <begin position="8"/>
        <end position="18"/>
    </location>
</feature>
<dbReference type="CDD" id="cd02440">
    <property type="entry name" value="AdoMet_MTases"/>
    <property type="match status" value="1"/>
</dbReference>
<keyword evidence="2" id="KW-0808">Transferase</keyword>
<dbReference type="OrthoDB" id="113704at2"/>
<dbReference type="RefSeq" id="WP_089843690.1">
    <property type="nucleotide sequence ID" value="NZ_FOZL01000002.1"/>
</dbReference>
<organism evidence="2 3">
    <name type="scientific">Granulicella pectinivorans</name>
    <dbReference type="NCBI Taxonomy" id="474950"/>
    <lineage>
        <taxon>Bacteria</taxon>
        <taxon>Pseudomonadati</taxon>
        <taxon>Acidobacteriota</taxon>
        <taxon>Terriglobia</taxon>
        <taxon>Terriglobales</taxon>
        <taxon>Acidobacteriaceae</taxon>
        <taxon>Granulicella</taxon>
    </lineage>
</organism>
<dbReference type="GO" id="GO:0008168">
    <property type="term" value="F:methyltransferase activity"/>
    <property type="evidence" value="ECO:0007669"/>
    <property type="project" value="UniProtKB-KW"/>
</dbReference>
<evidence type="ECO:0000313" key="2">
    <source>
        <dbReference type="EMBL" id="SFS21653.1"/>
    </source>
</evidence>
<proteinExistence type="predicted"/>
<dbReference type="InterPro" id="IPR029063">
    <property type="entry name" value="SAM-dependent_MTases_sf"/>
</dbReference>
<protein>
    <submittedName>
        <fullName evidence="2">Methyltransferase domain-containing protein</fullName>
    </submittedName>
</protein>
<dbReference type="Proteomes" id="UP000199024">
    <property type="component" value="Unassembled WGS sequence"/>
</dbReference>
<dbReference type="AlphaFoldDB" id="A0A1I6N124"/>
<name>A0A1I6N124_9BACT</name>
<dbReference type="STRING" id="474950.SAMN05421771_4280"/>
<accession>A0A1I6N124</accession>
<dbReference type="Pfam" id="PF13489">
    <property type="entry name" value="Methyltransf_23"/>
    <property type="match status" value="1"/>
</dbReference>
<evidence type="ECO:0000256" key="1">
    <source>
        <dbReference type="SAM" id="MobiDB-lite"/>
    </source>
</evidence>
<dbReference type="GO" id="GO:0032259">
    <property type="term" value="P:methylation"/>
    <property type="evidence" value="ECO:0007669"/>
    <property type="project" value="UniProtKB-KW"/>
</dbReference>
<sequence>MRNLFKSSSEHRAVEPKIPRSSSGWSDLYKHLQTTDSLRVLDVGATSANNINFLTGLGHSVYMANFVEDAAKPEWQVPDDSPDARPGATRFNAEGFVAENMDFSGRQFDVITLWDTLDFLPVDLVAPLVNRLHEVMAPGGKLLGFFHTKMLPAETSFSRFHLTAQNQVEMQKVGQYPLVQVFQNRQIERLFQAYSNYKFFLAKDNLAEVIVTR</sequence>
<reference evidence="2 3" key="1">
    <citation type="submission" date="2016-10" db="EMBL/GenBank/DDBJ databases">
        <authorList>
            <person name="de Groot N.N."/>
        </authorList>
    </citation>
    <scope>NUCLEOTIDE SEQUENCE [LARGE SCALE GENOMIC DNA]</scope>
    <source>
        <strain evidence="2 3">DSM 21001</strain>
    </source>
</reference>
<dbReference type="Gene3D" id="3.40.50.150">
    <property type="entry name" value="Vaccinia Virus protein VP39"/>
    <property type="match status" value="1"/>
</dbReference>
<keyword evidence="3" id="KW-1185">Reference proteome</keyword>
<evidence type="ECO:0000313" key="3">
    <source>
        <dbReference type="Proteomes" id="UP000199024"/>
    </source>
</evidence>
<dbReference type="SUPFAM" id="SSF53335">
    <property type="entry name" value="S-adenosyl-L-methionine-dependent methyltransferases"/>
    <property type="match status" value="1"/>
</dbReference>
<gene>
    <name evidence="2" type="ORF">SAMN05421771_4280</name>
</gene>
<feature type="region of interest" description="Disordered" evidence="1">
    <location>
        <begin position="1"/>
        <end position="23"/>
    </location>
</feature>